<evidence type="ECO:0000313" key="1">
    <source>
        <dbReference type="EMBL" id="CCA85003.1"/>
    </source>
</evidence>
<reference evidence="1" key="2">
    <citation type="submission" date="2011-04" db="EMBL/GenBank/DDBJ databases">
        <authorList>
            <person name="Genoscope - CEA"/>
        </authorList>
    </citation>
    <scope>NUCLEOTIDE SEQUENCE</scope>
    <source>
        <strain evidence="1">R24</strain>
    </source>
</reference>
<sequence>MRAPALSIVDGFKFVPGGHYMDGLTDTDYVQFFRFYESQIQADPYADVRDRGMIKIVYDRASRTIRKNANQSYFQSYAANDSDGGRVRVFPPISDALIDDRTFLHILRQNAPYIDEYCDRTDKAELNISVHFIRYKADMGRASYSSPIWLHVDDEPLVFIHLIQLTDNAIGADSVISEMDSKPTNVLRLSEPFDTLIVDKTKKHAVTPLGSRNGMAYRDVMLINVEAEVQQK</sequence>
<protein>
    <recommendedName>
        <fullName evidence="2">2OG-Fe dioxygenase family protein</fullName>
    </recommendedName>
</protein>
<gene>
    <name evidence="1" type="ORF">RALSY_10994</name>
</gene>
<dbReference type="AlphaFoldDB" id="G3A1B5"/>
<evidence type="ECO:0008006" key="2">
    <source>
        <dbReference type="Google" id="ProtNLM"/>
    </source>
</evidence>
<reference evidence="1" key="1">
    <citation type="journal article" date="2011" name="PLoS ONE">
        <title>Ralstonia syzygii, the Blood Disease Bacterium and some Asian R. solanacearum strains form a single genomic species despite divergent lifestyles.</title>
        <authorList>
            <person name="Remenant B."/>
            <person name="de Cambiaire J.C."/>
            <person name="Cellier G."/>
            <person name="Jacobs J.M."/>
            <person name="Mangenot S."/>
            <person name="Barbe V."/>
            <person name="Lajus A."/>
            <person name="Vallenet D."/>
            <person name="Medigue C."/>
            <person name="Fegan M."/>
            <person name="Allen C."/>
            <person name="Prior P."/>
        </authorList>
    </citation>
    <scope>NUCLEOTIDE SEQUENCE</scope>
    <source>
        <strain evidence="1">R24</strain>
    </source>
</reference>
<accession>G3A1B5</accession>
<dbReference type="InterPro" id="IPR018724">
    <property type="entry name" value="2OG-Fe_dioxygenase"/>
</dbReference>
<proteinExistence type="predicted"/>
<name>G3A1B5_9RALS</name>
<organism evidence="1">
    <name type="scientific">Ralstonia syzygii R24</name>
    <dbReference type="NCBI Taxonomy" id="907261"/>
    <lineage>
        <taxon>Bacteria</taxon>
        <taxon>Pseudomonadati</taxon>
        <taxon>Pseudomonadota</taxon>
        <taxon>Betaproteobacteria</taxon>
        <taxon>Burkholderiales</taxon>
        <taxon>Burkholderiaceae</taxon>
        <taxon>Ralstonia</taxon>
        <taxon>Ralstonia solanacearum species complex</taxon>
    </lineage>
</organism>
<dbReference type="Pfam" id="PF10014">
    <property type="entry name" value="2OG-Fe_Oxy_2"/>
    <property type="match status" value="1"/>
</dbReference>
<dbReference type="EMBL" id="FR854086">
    <property type="protein sequence ID" value="CCA85003.1"/>
    <property type="molecule type" value="Genomic_DNA"/>
</dbReference>
<dbReference type="GO" id="GO:0051213">
    <property type="term" value="F:dioxygenase activity"/>
    <property type="evidence" value="ECO:0007669"/>
    <property type="project" value="InterPro"/>
</dbReference>
<dbReference type="RefSeq" id="WP_197332014.1">
    <property type="nucleotide sequence ID" value="NZ_CP115944.1"/>
</dbReference>
<dbReference type="Gene3D" id="2.60.120.620">
    <property type="entry name" value="q2cbj1_9rhob like domain"/>
    <property type="match status" value="1"/>
</dbReference>